<proteinExistence type="predicted"/>
<protein>
    <recommendedName>
        <fullName evidence="2">CHRD domain-containing protein</fullName>
    </recommendedName>
</protein>
<evidence type="ECO:0000313" key="4">
    <source>
        <dbReference type="Proteomes" id="UP000799537"/>
    </source>
</evidence>
<evidence type="ECO:0000313" key="3">
    <source>
        <dbReference type="EMBL" id="KAF2166903.1"/>
    </source>
</evidence>
<dbReference type="GeneID" id="54570212"/>
<dbReference type="AlphaFoldDB" id="A0A6A6CJW3"/>
<reference evidence="3" key="1">
    <citation type="journal article" date="2020" name="Stud. Mycol.">
        <title>101 Dothideomycetes genomes: a test case for predicting lifestyles and emergence of pathogens.</title>
        <authorList>
            <person name="Haridas S."/>
            <person name="Albert R."/>
            <person name="Binder M."/>
            <person name="Bloem J."/>
            <person name="Labutti K."/>
            <person name="Salamov A."/>
            <person name="Andreopoulos B."/>
            <person name="Baker S."/>
            <person name="Barry K."/>
            <person name="Bills G."/>
            <person name="Bluhm B."/>
            <person name="Cannon C."/>
            <person name="Castanera R."/>
            <person name="Culley D."/>
            <person name="Daum C."/>
            <person name="Ezra D."/>
            <person name="Gonzalez J."/>
            <person name="Henrissat B."/>
            <person name="Kuo A."/>
            <person name="Liang C."/>
            <person name="Lipzen A."/>
            <person name="Lutzoni F."/>
            <person name="Magnuson J."/>
            <person name="Mondo S."/>
            <person name="Nolan M."/>
            <person name="Ohm R."/>
            <person name="Pangilinan J."/>
            <person name="Park H.-J."/>
            <person name="Ramirez L."/>
            <person name="Alfaro M."/>
            <person name="Sun H."/>
            <person name="Tritt A."/>
            <person name="Yoshinaga Y."/>
            <person name="Zwiers L.-H."/>
            <person name="Turgeon B."/>
            <person name="Goodwin S."/>
            <person name="Spatafora J."/>
            <person name="Crous P."/>
            <person name="Grigoriev I."/>
        </authorList>
    </citation>
    <scope>NUCLEOTIDE SEQUENCE</scope>
    <source>
        <strain evidence="3">ATCC 36951</strain>
    </source>
</reference>
<dbReference type="InterPro" id="IPR010895">
    <property type="entry name" value="CHRD"/>
</dbReference>
<keyword evidence="1" id="KW-0732">Signal</keyword>
<feature type="signal peptide" evidence="1">
    <location>
        <begin position="1"/>
        <end position="17"/>
    </location>
</feature>
<name>A0A6A6CJW3_ZASCE</name>
<dbReference type="EMBL" id="ML993595">
    <property type="protein sequence ID" value="KAF2166903.1"/>
    <property type="molecule type" value="Genomic_DNA"/>
</dbReference>
<feature type="domain" description="CHRD" evidence="2">
    <location>
        <begin position="51"/>
        <end position="199"/>
    </location>
</feature>
<feature type="chain" id="PRO_5025373291" description="CHRD domain-containing protein" evidence="1">
    <location>
        <begin position="18"/>
        <end position="199"/>
    </location>
</feature>
<dbReference type="SMART" id="SM00754">
    <property type="entry name" value="CHRD"/>
    <property type="match status" value="1"/>
</dbReference>
<keyword evidence="4" id="KW-1185">Reference proteome</keyword>
<dbReference type="RefSeq" id="XP_033667792.1">
    <property type="nucleotide sequence ID" value="XM_033816940.1"/>
</dbReference>
<evidence type="ECO:0000256" key="1">
    <source>
        <dbReference type="SAM" id="SignalP"/>
    </source>
</evidence>
<dbReference type="Proteomes" id="UP000799537">
    <property type="component" value="Unassembled WGS sequence"/>
</dbReference>
<evidence type="ECO:0000259" key="2">
    <source>
        <dbReference type="SMART" id="SM00754"/>
    </source>
</evidence>
<dbReference type="Pfam" id="PF07452">
    <property type="entry name" value="CHRD"/>
    <property type="match status" value="1"/>
</dbReference>
<accession>A0A6A6CJW3</accession>
<organism evidence="3 4">
    <name type="scientific">Zasmidium cellare ATCC 36951</name>
    <dbReference type="NCBI Taxonomy" id="1080233"/>
    <lineage>
        <taxon>Eukaryota</taxon>
        <taxon>Fungi</taxon>
        <taxon>Dikarya</taxon>
        <taxon>Ascomycota</taxon>
        <taxon>Pezizomycotina</taxon>
        <taxon>Dothideomycetes</taxon>
        <taxon>Dothideomycetidae</taxon>
        <taxon>Mycosphaerellales</taxon>
        <taxon>Mycosphaerellaceae</taxon>
        <taxon>Zasmidium</taxon>
    </lineage>
</organism>
<gene>
    <name evidence="3" type="ORF">M409DRAFT_66435</name>
</gene>
<sequence length="199" mass="20984">MKTSVIALSLFSAVAFALPEAHGGWGGNGGWDGKDKGWGWVIIQDYWKFTSTFSVKATPDQVVNGTTPTGGQPGAVGYYEFGLNSQKNFICYNIRLQNFGSATYQSPADTATHIHEAARGQSGPPRIAFPNPAYEGSPEERVSIGCLQGPFQTGVINNATGQDTGVGFNVAQIEANPSAFFADVHTNVAVPGAVRGQIA</sequence>
<dbReference type="OrthoDB" id="3554264at2759"/>